<protein>
    <submittedName>
        <fullName evidence="2">Uncharacterized protein</fullName>
    </submittedName>
</protein>
<dbReference type="RefSeq" id="WP_095267595.1">
    <property type="nucleotide sequence ID" value="NZ_NPBY01000079.1"/>
</dbReference>
<organism evidence="2 3">
    <name type="scientific">Paenibacillus campinasensis</name>
    <dbReference type="NCBI Taxonomy" id="66347"/>
    <lineage>
        <taxon>Bacteria</taxon>
        <taxon>Bacillati</taxon>
        <taxon>Bacillota</taxon>
        <taxon>Bacilli</taxon>
        <taxon>Bacillales</taxon>
        <taxon>Paenibacillaceae</taxon>
        <taxon>Paenibacillus</taxon>
    </lineage>
</organism>
<accession>A0A268EGZ8</accession>
<evidence type="ECO:0000313" key="2">
    <source>
        <dbReference type="EMBL" id="PAD72396.1"/>
    </source>
</evidence>
<evidence type="ECO:0000256" key="1">
    <source>
        <dbReference type="SAM" id="Coils"/>
    </source>
</evidence>
<gene>
    <name evidence="2" type="ORF">CHH67_22405</name>
</gene>
<reference evidence="2 3" key="1">
    <citation type="submission" date="2017-07" db="EMBL/GenBank/DDBJ databases">
        <title>Isolation and whole genome analysis of endospore-forming bacteria from heroin.</title>
        <authorList>
            <person name="Kalinowski J."/>
            <person name="Ahrens B."/>
            <person name="Al-Dilaimi A."/>
            <person name="Winkler A."/>
            <person name="Wibberg D."/>
            <person name="Schleenbecker U."/>
            <person name="Ruckert C."/>
            <person name="Wolfel R."/>
            <person name="Grass G."/>
        </authorList>
    </citation>
    <scope>NUCLEOTIDE SEQUENCE [LARGE SCALE GENOMIC DNA]</scope>
    <source>
        <strain evidence="2 3">7537-G1</strain>
    </source>
</reference>
<evidence type="ECO:0000313" key="3">
    <source>
        <dbReference type="Proteomes" id="UP000215596"/>
    </source>
</evidence>
<name>A0A268EGZ8_9BACL</name>
<feature type="coiled-coil region" evidence="1">
    <location>
        <begin position="35"/>
        <end position="83"/>
    </location>
</feature>
<comment type="caution">
    <text evidence="2">The sequence shown here is derived from an EMBL/GenBank/DDBJ whole genome shotgun (WGS) entry which is preliminary data.</text>
</comment>
<dbReference type="EMBL" id="NPBY01000079">
    <property type="protein sequence ID" value="PAD72396.1"/>
    <property type="molecule type" value="Genomic_DNA"/>
</dbReference>
<dbReference type="AlphaFoldDB" id="A0A268EGZ8"/>
<keyword evidence="1" id="KW-0175">Coiled coil</keyword>
<proteinExistence type="predicted"/>
<dbReference type="Proteomes" id="UP000215596">
    <property type="component" value="Unassembled WGS sequence"/>
</dbReference>
<sequence>MSEAKHCGGCGEMKPEAEFKTSAMGDYVCAECQKYDAISAEFSELENEEARLTDEIMELKSSLESAKELVARRQAALDEALQRAREHGVKMTQFKWEREAGE</sequence>